<evidence type="ECO:0000313" key="11">
    <source>
        <dbReference type="Proteomes" id="UP000653411"/>
    </source>
</evidence>
<dbReference type="EMBL" id="BMML01000009">
    <property type="protein sequence ID" value="GGN14523.1"/>
    <property type="molecule type" value="Genomic_DNA"/>
</dbReference>
<dbReference type="Proteomes" id="UP000653411">
    <property type="component" value="Unassembled WGS sequence"/>
</dbReference>
<evidence type="ECO:0000256" key="1">
    <source>
        <dbReference type="ARBA" id="ARBA00004236"/>
    </source>
</evidence>
<evidence type="ECO:0000256" key="8">
    <source>
        <dbReference type="SAM" id="Phobius"/>
    </source>
</evidence>
<keyword evidence="4" id="KW-0547">Nucleotide-binding</keyword>
<feature type="transmembrane region" description="Helical" evidence="8">
    <location>
        <begin position="140"/>
        <end position="161"/>
    </location>
</feature>
<feature type="domain" description="Pycsar effector protein" evidence="9">
    <location>
        <begin position="9"/>
        <end position="160"/>
    </location>
</feature>
<proteinExistence type="predicted"/>
<evidence type="ECO:0000313" key="10">
    <source>
        <dbReference type="EMBL" id="GGN14523.1"/>
    </source>
</evidence>
<comment type="caution">
    <text evidence="10">The sequence shown here is derived from an EMBL/GenBank/DDBJ whole genome shotgun (WGS) entry which is preliminary data.</text>
</comment>
<sequence length="165" mass="17470">MSSPDPGPAREALAEVRTELARADQKAAILLALFSAIAAGIIATLATRRSGLFALWNGVEWMAWAGVGCLACSLVPLLVCVRPNGAGRLRGSAYFAFYAQYEGRPDELFAHLASSVAAADEERCGQLVDLSVLATRKYRLIARAVDLLGCALILIAGAMLLDALH</sequence>
<comment type="subcellular location">
    <subcellularLocation>
        <location evidence="1">Cell membrane</location>
    </subcellularLocation>
</comment>
<evidence type="ECO:0000256" key="6">
    <source>
        <dbReference type="ARBA" id="ARBA00023118"/>
    </source>
</evidence>
<keyword evidence="3 8" id="KW-0812">Transmembrane</keyword>
<feature type="transmembrane region" description="Helical" evidence="8">
    <location>
        <begin position="61"/>
        <end position="81"/>
    </location>
</feature>
<dbReference type="GO" id="GO:0051607">
    <property type="term" value="P:defense response to virus"/>
    <property type="evidence" value="ECO:0007669"/>
    <property type="project" value="UniProtKB-KW"/>
</dbReference>
<gene>
    <name evidence="10" type="ORF">GCM10011578_042240</name>
</gene>
<dbReference type="InterPro" id="IPR043760">
    <property type="entry name" value="PycTM_dom"/>
</dbReference>
<keyword evidence="2" id="KW-1003">Cell membrane</keyword>
<accession>A0A917XEU9</accession>
<keyword evidence="11" id="KW-1185">Reference proteome</keyword>
<dbReference type="Pfam" id="PF18967">
    <property type="entry name" value="PycTM"/>
    <property type="match status" value="1"/>
</dbReference>
<feature type="transmembrane region" description="Helical" evidence="8">
    <location>
        <begin position="27"/>
        <end position="46"/>
    </location>
</feature>
<dbReference type="GO" id="GO:0005886">
    <property type="term" value="C:plasma membrane"/>
    <property type="evidence" value="ECO:0007669"/>
    <property type="project" value="UniProtKB-SubCell"/>
</dbReference>
<organism evidence="10 11">
    <name type="scientific">Streptomyces fuscichromogenes</name>
    <dbReference type="NCBI Taxonomy" id="1324013"/>
    <lineage>
        <taxon>Bacteria</taxon>
        <taxon>Bacillati</taxon>
        <taxon>Actinomycetota</taxon>
        <taxon>Actinomycetes</taxon>
        <taxon>Kitasatosporales</taxon>
        <taxon>Streptomycetaceae</taxon>
        <taxon>Streptomyces</taxon>
    </lineage>
</organism>
<evidence type="ECO:0000256" key="2">
    <source>
        <dbReference type="ARBA" id="ARBA00022475"/>
    </source>
</evidence>
<keyword evidence="7 8" id="KW-0472">Membrane</keyword>
<dbReference type="RefSeq" id="WP_189264324.1">
    <property type="nucleotide sequence ID" value="NZ_BMML01000009.1"/>
</dbReference>
<reference evidence="10" key="1">
    <citation type="journal article" date="2014" name="Int. J. Syst. Evol. Microbiol.">
        <title>Complete genome sequence of Corynebacterium casei LMG S-19264T (=DSM 44701T), isolated from a smear-ripened cheese.</title>
        <authorList>
            <consortium name="US DOE Joint Genome Institute (JGI-PGF)"/>
            <person name="Walter F."/>
            <person name="Albersmeier A."/>
            <person name="Kalinowski J."/>
            <person name="Ruckert C."/>
        </authorList>
    </citation>
    <scope>NUCLEOTIDE SEQUENCE</scope>
    <source>
        <strain evidence="10">CGMCC 4.7110</strain>
    </source>
</reference>
<evidence type="ECO:0000256" key="7">
    <source>
        <dbReference type="ARBA" id="ARBA00023136"/>
    </source>
</evidence>
<keyword evidence="5 8" id="KW-1133">Transmembrane helix</keyword>
<evidence type="ECO:0000259" key="9">
    <source>
        <dbReference type="Pfam" id="PF18967"/>
    </source>
</evidence>
<evidence type="ECO:0000256" key="3">
    <source>
        <dbReference type="ARBA" id="ARBA00022692"/>
    </source>
</evidence>
<dbReference type="GO" id="GO:0000166">
    <property type="term" value="F:nucleotide binding"/>
    <property type="evidence" value="ECO:0007669"/>
    <property type="project" value="UniProtKB-KW"/>
</dbReference>
<keyword evidence="6" id="KW-0051">Antiviral defense</keyword>
<evidence type="ECO:0000256" key="4">
    <source>
        <dbReference type="ARBA" id="ARBA00022741"/>
    </source>
</evidence>
<dbReference type="AlphaFoldDB" id="A0A917XEU9"/>
<evidence type="ECO:0000256" key="5">
    <source>
        <dbReference type="ARBA" id="ARBA00022989"/>
    </source>
</evidence>
<name>A0A917XEU9_9ACTN</name>
<protein>
    <recommendedName>
        <fullName evidence="9">Pycsar effector protein domain-containing protein</fullName>
    </recommendedName>
</protein>
<reference evidence="10" key="2">
    <citation type="submission" date="2020-09" db="EMBL/GenBank/DDBJ databases">
        <authorList>
            <person name="Sun Q."/>
            <person name="Zhou Y."/>
        </authorList>
    </citation>
    <scope>NUCLEOTIDE SEQUENCE</scope>
    <source>
        <strain evidence="10">CGMCC 4.7110</strain>
    </source>
</reference>